<comment type="function">
    <text evidence="14">Member of the two-component regulatory system NreB/NreC involved in the control of dissimilatory nitrate/nitrite reduction in response to oxygen. NreB functions as a direct oxygen sensor histidine kinase which is autophosphorylated, in the absence of oxygen, probably at the conserved histidine residue, and transfers its phosphate group probably to a conserved aspartate residue of NreC. NreB/NreC activates the expression of the nitrate (narGHJI) and nitrite (nir) reductase operons, as well as the putative nitrate transporter gene narT.</text>
</comment>
<dbReference type="InterPro" id="IPR003018">
    <property type="entry name" value="GAF"/>
</dbReference>
<evidence type="ECO:0000256" key="12">
    <source>
        <dbReference type="ARBA" id="ARBA00023012"/>
    </source>
</evidence>
<dbReference type="SMART" id="SM00387">
    <property type="entry name" value="HATPase_c"/>
    <property type="match status" value="1"/>
</dbReference>
<dbReference type="InterPro" id="IPR005467">
    <property type="entry name" value="His_kinase_dom"/>
</dbReference>
<feature type="region of interest" description="Disordered" evidence="16">
    <location>
        <begin position="343"/>
        <end position="367"/>
    </location>
</feature>
<keyword evidence="10 18" id="KW-0418">Kinase</keyword>
<comment type="caution">
    <text evidence="18">The sequence shown here is derived from an EMBL/GenBank/DDBJ whole genome shotgun (WGS) entry which is preliminary data.</text>
</comment>
<dbReference type="GO" id="GO:0005737">
    <property type="term" value="C:cytoplasm"/>
    <property type="evidence" value="ECO:0007669"/>
    <property type="project" value="UniProtKB-SubCell"/>
</dbReference>
<evidence type="ECO:0000256" key="16">
    <source>
        <dbReference type="SAM" id="MobiDB-lite"/>
    </source>
</evidence>
<evidence type="ECO:0000256" key="7">
    <source>
        <dbReference type="ARBA" id="ARBA00022490"/>
    </source>
</evidence>
<dbReference type="GO" id="GO:0046983">
    <property type="term" value="F:protein dimerization activity"/>
    <property type="evidence" value="ECO:0007669"/>
    <property type="project" value="InterPro"/>
</dbReference>
<comment type="catalytic activity">
    <reaction evidence="1">
        <text>ATP + protein L-histidine = ADP + protein N-phospho-L-histidine.</text>
        <dbReference type="EC" id="2.7.13.3"/>
    </reaction>
</comment>
<dbReference type="Proteomes" id="UP000256661">
    <property type="component" value="Unassembled WGS sequence"/>
</dbReference>
<dbReference type="Gene3D" id="1.20.5.1930">
    <property type="match status" value="1"/>
</dbReference>
<comment type="subcellular location">
    <subcellularLocation>
        <location evidence="3">Cytoplasm</location>
    </subcellularLocation>
</comment>
<dbReference type="AlphaFoldDB" id="A0A3D9SX09"/>
<name>A0A3D9SX09_9ACTN</name>
<dbReference type="InterPro" id="IPR011712">
    <property type="entry name" value="Sig_transdc_His_kin_sub3_dim/P"/>
</dbReference>
<dbReference type="GO" id="GO:0046872">
    <property type="term" value="F:metal ion binding"/>
    <property type="evidence" value="ECO:0007669"/>
    <property type="project" value="UniProtKB-KW"/>
</dbReference>
<evidence type="ECO:0000256" key="15">
    <source>
        <dbReference type="ARBA" id="ARBA00030800"/>
    </source>
</evidence>
<dbReference type="InterPro" id="IPR050482">
    <property type="entry name" value="Sensor_HK_TwoCompSys"/>
</dbReference>
<gene>
    <name evidence="18" type="ORF">DFJ69_3008</name>
</gene>
<reference evidence="18 19" key="1">
    <citation type="submission" date="2018-08" db="EMBL/GenBank/DDBJ databases">
        <title>Sequencing the genomes of 1000 actinobacteria strains.</title>
        <authorList>
            <person name="Klenk H.-P."/>
        </authorList>
    </citation>
    <scope>NUCLEOTIDE SEQUENCE [LARGE SCALE GENOMIC DNA]</scope>
    <source>
        <strain evidence="18 19">DSM 43927</strain>
    </source>
</reference>
<evidence type="ECO:0000256" key="11">
    <source>
        <dbReference type="ARBA" id="ARBA00023004"/>
    </source>
</evidence>
<keyword evidence="11" id="KW-0408">Iron</keyword>
<dbReference type="PANTHER" id="PTHR24421:SF61">
    <property type="entry name" value="OXYGEN SENSOR HISTIDINE KINASE NREB"/>
    <property type="match status" value="1"/>
</dbReference>
<organism evidence="18 19">
    <name type="scientific">Thermomonospora umbrina</name>
    <dbReference type="NCBI Taxonomy" id="111806"/>
    <lineage>
        <taxon>Bacteria</taxon>
        <taxon>Bacillati</taxon>
        <taxon>Actinomycetota</taxon>
        <taxon>Actinomycetes</taxon>
        <taxon>Streptosporangiales</taxon>
        <taxon>Thermomonosporaceae</taxon>
        <taxon>Thermomonospora</taxon>
    </lineage>
</organism>
<dbReference type="Pfam" id="PF02518">
    <property type="entry name" value="HATPase_c"/>
    <property type="match status" value="1"/>
</dbReference>
<dbReference type="GO" id="GO:0000155">
    <property type="term" value="F:phosphorelay sensor kinase activity"/>
    <property type="evidence" value="ECO:0007669"/>
    <property type="project" value="InterPro"/>
</dbReference>
<evidence type="ECO:0000256" key="13">
    <source>
        <dbReference type="ARBA" id="ARBA00023014"/>
    </source>
</evidence>
<dbReference type="PRINTS" id="PR00344">
    <property type="entry name" value="BCTRLSENSOR"/>
</dbReference>
<dbReference type="SUPFAM" id="SSF55781">
    <property type="entry name" value="GAF domain-like"/>
    <property type="match status" value="1"/>
</dbReference>
<keyword evidence="12" id="KW-0902">Two-component regulatory system</keyword>
<dbReference type="Gene3D" id="3.30.565.10">
    <property type="entry name" value="Histidine kinase-like ATPase, C-terminal domain"/>
    <property type="match status" value="1"/>
</dbReference>
<evidence type="ECO:0000313" key="19">
    <source>
        <dbReference type="Proteomes" id="UP000256661"/>
    </source>
</evidence>
<accession>A0A3D9SX09</accession>
<keyword evidence="13" id="KW-0411">Iron-sulfur</keyword>
<dbReference type="PANTHER" id="PTHR24421">
    <property type="entry name" value="NITRATE/NITRITE SENSOR PROTEIN NARX-RELATED"/>
    <property type="match status" value="1"/>
</dbReference>
<dbReference type="CDD" id="cd16917">
    <property type="entry name" value="HATPase_UhpB-NarQ-NarX-like"/>
    <property type="match status" value="1"/>
</dbReference>
<feature type="compositionally biased region" description="Low complexity" evidence="16">
    <location>
        <begin position="353"/>
        <end position="364"/>
    </location>
</feature>
<dbReference type="InterPro" id="IPR029016">
    <property type="entry name" value="GAF-like_dom_sf"/>
</dbReference>
<dbReference type="SMART" id="SM00065">
    <property type="entry name" value="GAF"/>
    <property type="match status" value="1"/>
</dbReference>
<evidence type="ECO:0000256" key="14">
    <source>
        <dbReference type="ARBA" id="ARBA00024827"/>
    </source>
</evidence>
<evidence type="ECO:0000256" key="5">
    <source>
        <dbReference type="ARBA" id="ARBA00017322"/>
    </source>
</evidence>
<keyword evidence="8" id="KW-0808">Transferase</keyword>
<feature type="domain" description="Histidine kinase" evidence="17">
    <location>
        <begin position="187"/>
        <end position="404"/>
    </location>
</feature>
<keyword evidence="7" id="KW-0963">Cytoplasm</keyword>
<dbReference type="EC" id="2.7.13.3" evidence="4"/>
<comment type="cofactor">
    <cofactor evidence="2">
        <name>[4Fe-4S] cluster</name>
        <dbReference type="ChEBI" id="CHEBI:49883"/>
    </cofactor>
</comment>
<dbReference type="InterPro" id="IPR036890">
    <property type="entry name" value="HATPase_C_sf"/>
</dbReference>
<dbReference type="InterPro" id="IPR003594">
    <property type="entry name" value="HATPase_dom"/>
</dbReference>
<dbReference type="Pfam" id="PF13185">
    <property type="entry name" value="GAF_2"/>
    <property type="match status" value="1"/>
</dbReference>
<keyword evidence="6" id="KW-0004">4Fe-4S</keyword>
<keyword evidence="9" id="KW-0479">Metal-binding</keyword>
<proteinExistence type="predicted"/>
<dbReference type="EMBL" id="QTTT01000001">
    <property type="protein sequence ID" value="REE97535.1"/>
    <property type="molecule type" value="Genomic_DNA"/>
</dbReference>
<evidence type="ECO:0000256" key="10">
    <source>
        <dbReference type="ARBA" id="ARBA00022777"/>
    </source>
</evidence>
<evidence type="ECO:0000256" key="4">
    <source>
        <dbReference type="ARBA" id="ARBA00012438"/>
    </source>
</evidence>
<dbReference type="Gene3D" id="3.30.450.40">
    <property type="match status" value="1"/>
</dbReference>
<evidence type="ECO:0000256" key="6">
    <source>
        <dbReference type="ARBA" id="ARBA00022485"/>
    </source>
</evidence>
<evidence type="ECO:0000256" key="9">
    <source>
        <dbReference type="ARBA" id="ARBA00022723"/>
    </source>
</evidence>
<dbReference type="PROSITE" id="PS50109">
    <property type="entry name" value="HIS_KIN"/>
    <property type="match status" value="1"/>
</dbReference>
<evidence type="ECO:0000256" key="2">
    <source>
        <dbReference type="ARBA" id="ARBA00001966"/>
    </source>
</evidence>
<dbReference type="Pfam" id="PF07730">
    <property type="entry name" value="HisKA_3"/>
    <property type="match status" value="1"/>
</dbReference>
<evidence type="ECO:0000256" key="3">
    <source>
        <dbReference type="ARBA" id="ARBA00004496"/>
    </source>
</evidence>
<protein>
    <recommendedName>
        <fullName evidence="5">Oxygen sensor histidine kinase NreB</fullName>
        <ecNumber evidence="4">2.7.13.3</ecNumber>
    </recommendedName>
    <alternativeName>
        <fullName evidence="15">Nitrogen regulation protein B</fullName>
    </alternativeName>
</protein>
<keyword evidence="19" id="KW-1185">Reference proteome</keyword>
<sequence length="404" mass="42928">MGTERDICGEPGATLHAVSSAVLAVTRHLSVHEVLQVIVRAAARLLDARYAALGVPDDEGSFAEFVVEGVTDAEWNAIGPLPRQHGMLAVMLNEGAPQRLADIRREPEFGGWPSAHPVLKDFLGVPIRDGEDVLGIIFLANRRRPGGFTEGDEELLTLFAAHAAIAITNARLYERDRELTVVEERNRLARELHDAVSQKLFSLRLTAQAAAALAEKDPARTVAELAQVQRLAGEALAELRAVILELRPADLAGDGLVATLRKHVEVLDRAYDAEVDLTVEQEAAAVAAALPDEHETVVFRVAQEAIHNALRHAGAEAVRVRLDGGDGGGLVLEVADDGAGFDPAVADRRPARAGRAGRAGSTGREGLGLTSMRERAESVGGALTIDSRPAKGAGTRVRLEVPGA</sequence>
<dbReference type="GO" id="GO:0051539">
    <property type="term" value="F:4 iron, 4 sulfur cluster binding"/>
    <property type="evidence" value="ECO:0007669"/>
    <property type="project" value="UniProtKB-KW"/>
</dbReference>
<evidence type="ECO:0000256" key="8">
    <source>
        <dbReference type="ARBA" id="ARBA00022679"/>
    </source>
</evidence>
<dbReference type="RefSeq" id="WP_245974380.1">
    <property type="nucleotide sequence ID" value="NZ_QTTT01000001.1"/>
</dbReference>
<dbReference type="SUPFAM" id="SSF55874">
    <property type="entry name" value="ATPase domain of HSP90 chaperone/DNA topoisomerase II/histidine kinase"/>
    <property type="match status" value="1"/>
</dbReference>
<evidence type="ECO:0000259" key="17">
    <source>
        <dbReference type="PROSITE" id="PS50109"/>
    </source>
</evidence>
<evidence type="ECO:0000256" key="1">
    <source>
        <dbReference type="ARBA" id="ARBA00000085"/>
    </source>
</evidence>
<evidence type="ECO:0000313" key="18">
    <source>
        <dbReference type="EMBL" id="REE97535.1"/>
    </source>
</evidence>
<dbReference type="InterPro" id="IPR004358">
    <property type="entry name" value="Sig_transdc_His_kin-like_C"/>
</dbReference>
<dbReference type="GO" id="GO:0016020">
    <property type="term" value="C:membrane"/>
    <property type="evidence" value="ECO:0007669"/>
    <property type="project" value="InterPro"/>
</dbReference>